<organism evidence="5 6">
    <name type="scientific">Corticicoccus populi</name>
    <dbReference type="NCBI Taxonomy" id="1812821"/>
    <lineage>
        <taxon>Bacteria</taxon>
        <taxon>Bacillati</taxon>
        <taxon>Bacillota</taxon>
        <taxon>Bacilli</taxon>
        <taxon>Bacillales</taxon>
        <taxon>Staphylococcaceae</taxon>
        <taxon>Corticicoccus</taxon>
    </lineage>
</organism>
<evidence type="ECO:0000256" key="1">
    <source>
        <dbReference type="ARBA" id="ARBA00004127"/>
    </source>
</evidence>
<feature type="transmembrane region" description="Helical" evidence="3">
    <location>
        <begin position="210"/>
        <end position="231"/>
    </location>
</feature>
<dbReference type="InterPro" id="IPR000620">
    <property type="entry name" value="EamA_dom"/>
</dbReference>
<feature type="transmembrane region" description="Helical" evidence="3">
    <location>
        <begin position="64"/>
        <end position="84"/>
    </location>
</feature>
<feature type="domain" description="EamA" evidence="4">
    <location>
        <begin position="6"/>
        <end position="135"/>
    </location>
</feature>
<feature type="transmembrane region" description="Helical" evidence="3">
    <location>
        <begin position="118"/>
        <end position="137"/>
    </location>
</feature>
<feature type="transmembrane region" description="Helical" evidence="3">
    <location>
        <begin position="35"/>
        <end position="52"/>
    </location>
</feature>
<dbReference type="InterPro" id="IPR037185">
    <property type="entry name" value="EmrE-like"/>
</dbReference>
<dbReference type="Proteomes" id="UP001597519">
    <property type="component" value="Unassembled WGS sequence"/>
</dbReference>
<proteinExistence type="inferred from homology"/>
<accession>A0ABW5WT16</accession>
<reference evidence="6" key="1">
    <citation type="journal article" date="2019" name="Int. J. Syst. Evol. Microbiol.">
        <title>The Global Catalogue of Microorganisms (GCM) 10K type strain sequencing project: providing services to taxonomists for standard genome sequencing and annotation.</title>
        <authorList>
            <consortium name="The Broad Institute Genomics Platform"/>
            <consortium name="The Broad Institute Genome Sequencing Center for Infectious Disease"/>
            <person name="Wu L."/>
            <person name="Ma J."/>
        </authorList>
    </citation>
    <scope>NUCLEOTIDE SEQUENCE [LARGE SCALE GENOMIC DNA]</scope>
    <source>
        <strain evidence="6">KCTC 33575</strain>
    </source>
</reference>
<comment type="similarity">
    <text evidence="2">Belongs to the EamA transporter family.</text>
</comment>
<dbReference type="PANTHER" id="PTHR22911:SF76">
    <property type="entry name" value="EAMA DOMAIN-CONTAINING PROTEIN"/>
    <property type="match status" value="1"/>
</dbReference>
<evidence type="ECO:0000313" key="6">
    <source>
        <dbReference type="Proteomes" id="UP001597519"/>
    </source>
</evidence>
<sequence>MQNRVVVLLVFAVIAISFAAIFVKLSEAPAAVISMYRMLFSTVLIMPFAFKYRKELSALNLKDWTALIFAGLFLAMHFAFWFTSLEMTTVASSTLILALQPIVAMFAAFLFYKEKMNLQTLTATVISFFGILIVSWGDFNTENLTMLIGNILSFLCVLAIVIYLMIGQRAMKKLTHWIYSFIVFGFSAVFLVIYNLITEDNLIHYSSNEWILFILLAIFPSFAHVVFNYLLTLVTPTTISISVLLEPVGASILAVLILGEHLTVIQMIGGSIVLVGVYLYLFEGRRKTRKIK</sequence>
<comment type="caution">
    <text evidence="5">The sequence shown here is derived from an EMBL/GenBank/DDBJ whole genome shotgun (WGS) entry which is preliminary data.</text>
</comment>
<keyword evidence="6" id="KW-1185">Reference proteome</keyword>
<dbReference type="RefSeq" id="WP_377770860.1">
    <property type="nucleotide sequence ID" value="NZ_JBHUOQ010000001.1"/>
</dbReference>
<protein>
    <submittedName>
        <fullName evidence="5">DMT family transporter</fullName>
    </submittedName>
</protein>
<evidence type="ECO:0000313" key="5">
    <source>
        <dbReference type="EMBL" id="MFD2829133.1"/>
    </source>
</evidence>
<evidence type="ECO:0000256" key="3">
    <source>
        <dbReference type="SAM" id="Phobius"/>
    </source>
</evidence>
<keyword evidence="3" id="KW-0812">Transmembrane</keyword>
<evidence type="ECO:0000256" key="2">
    <source>
        <dbReference type="ARBA" id="ARBA00007362"/>
    </source>
</evidence>
<feature type="transmembrane region" description="Helical" evidence="3">
    <location>
        <begin position="143"/>
        <end position="166"/>
    </location>
</feature>
<dbReference type="Pfam" id="PF00892">
    <property type="entry name" value="EamA"/>
    <property type="match status" value="2"/>
</dbReference>
<feature type="transmembrane region" description="Helical" evidence="3">
    <location>
        <begin position="90"/>
        <end position="111"/>
    </location>
</feature>
<dbReference type="SUPFAM" id="SSF103481">
    <property type="entry name" value="Multidrug resistance efflux transporter EmrE"/>
    <property type="match status" value="2"/>
</dbReference>
<feature type="transmembrane region" description="Helical" evidence="3">
    <location>
        <begin position="238"/>
        <end position="258"/>
    </location>
</feature>
<keyword evidence="3" id="KW-1133">Transmembrane helix</keyword>
<evidence type="ECO:0000259" key="4">
    <source>
        <dbReference type="Pfam" id="PF00892"/>
    </source>
</evidence>
<gene>
    <name evidence="5" type="ORF">ACFSX4_01550</name>
</gene>
<keyword evidence="3" id="KW-0472">Membrane</keyword>
<dbReference type="PANTHER" id="PTHR22911">
    <property type="entry name" value="ACYL-MALONYL CONDENSING ENZYME-RELATED"/>
    <property type="match status" value="1"/>
</dbReference>
<feature type="transmembrane region" description="Helical" evidence="3">
    <location>
        <begin position="178"/>
        <end position="198"/>
    </location>
</feature>
<comment type="subcellular location">
    <subcellularLocation>
        <location evidence="1">Endomembrane system</location>
        <topology evidence="1">Multi-pass membrane protein</topology>
    </subcellularLocation>
</comment>
<feature type="transmembrane region" description="Helical" evidence="3">
    <location>
        <begin position="264"/>
        <end position="282"/>
    </location>
</feature>
<name>A0ABW5WT16_9STAP</name>
<dbReference type="EMBL" id="JBHUOQ010000001">
    <property type="protein sequence ID" value="MFD2829133.1"/>
    <property type="molecule type" value="Genomic_DNA"/>
</dbReference>
<feature type="domain" description="EamA" evidence="4">
    <location>
        <begin position="148"/>
        <end position="281"/>
    </location>
</feature>